<gene>
    <name evidence="4" type="ORF">N0B51_04825</name>
</gene>
<evidence type="ECO:0000256" key="1">
    <source>
        <dbReference type="ARBA" id="ARBA00022857"/>
    </source>
</evidence>
<dbReference type="Gene3D" id="3.90.180.10">
    <property type="entry name" value="Medium-chain alcohol dehydrogenases, catalytic domain"/>
    <property type="match status" value="1"/>
</dbReference>
<dbReference type="SMART" id="SM00829">
    <property type="entry name" value="PKS_ER"/>
    <property type="match status" value="1"/>
</dbReference>
<accession>A0A9X2VZM1</accession>
<evidence type="ECO:0000313" key="4">
    <source>
        <dbReference type="EMBL" id="MCT2558297.1"/>
    </source>
</evidence>
<dbReference type="Pfam" id="PF08240">
    <property type="entry name" value="ADH_N"/>
    <property type="match status" value="1"/>
</dbReference>
<dbReference type="Pfam" id="PF00107">
    <property type="entry name" value="ADH_zinc_N"/>
    <property type="match status" value="1"/>
</dbReference>
<dbReference type="InterPro" id="IPR047618">
    <property type="entry name" value="QOR-like"/>
</dbReference>
<keyword evidence="5" id="KW-1185">Reference proteome</keyword>
<dbReference type="GO" id="GO:0005829">
    <property type="term" value="C:cytosol"/>
    <property type="evidence" value="ECO:0007669"/>
    <property type="project" value="TreeGrafter"/>
</dbReference>
<dbReference type="CDD" id="cd05286">
    <property type="entry name" value="QOR2"/>
    <property type="match status" value="1"/>
</dbReference>
<keyword evidence="2" id="KW-0560">Oxidoreductase</keyword>
<dbReference type="GO" id="GO:0003960">
    <property type="term" value="F:quinone reductase (NADPH) activity"/>
    <property type="evidence" value="ECO:0007669"/>
    <property type="project" value="InterPro"/>
</dbReference>
<dbReference type="GO" id="GO:0035925">
    <property type="term" value="F:mRNA 3'-UTR AU-rich region binding"/>
    <property type="evidence" value="ECO:0007669"/>
    <property type="project" value="TreeGrafter"/>
</dbReference>
<comment type="caution">
    <text evidence="4">The sequence shown here is derived from an EMBL/GenBank/DDBJ whole genome shotgun (WGS) entry which is preliminary data.</text>
</comment>
<dbReference type="PANTHER" id="PTHR48106:SF13">
    <property type="entry name" value="QUINONE OXIDOREDUCTASE-RELATED"/>
    <property type="match status" value="1"/>
</dbReference>
<dbReference type="InterPro" id="IPR013154">
    <property type="entry name" value="ADH-like_N"/>
</dbReference>
<proteinExistence type="predicted"/>
<sequence length="324" mass="33773">MRIRQAIIERTGGPEVIGWREVDLNDPGPGEVLLRHEAIGLNFIDTYHRSGLYPIELPGTLGLEAAGTVEAVGEGVSLSVGDRVATFGPNRAAYADAQVAAEASLFKVPDGIPLDVAAAILLKGLTTEMLAERVAPLAPGNWALVHAAAGGVGQLLVQWLAARGVRVIATAGSAEKRQRAVDLGAEVALDTGADDLAHQVREATGGAGVRASYDGVGKATWDASLKATGRRGIVASFGNASGPVSGVNLGSLASAGSLFVTRPTLFDYYREPDERAVGSGKLWSLVERGKLTVEIGQTYPLSEVAQAHRDLEGRKTVGSTILRP</sequence>
<dbReference type="SUPFAM" id="SSF51735">
    <property type="entry name" value="NAD(P)-binding Rossmann-fold domains"/>
    <property type="match status" value="1"/>
</dbReference>
<dbReference type="Proteomes" id="UP001142648">
    <property type="component" value="Unassembled WGS sequence"/>
</dbReference>
<protein>
    <submittedName>
        <fullName evidence="4">Quinone oxidoreductase</fullName>
    </submittedName>
</protein>
<dbReference type="InterPro" id="IPR011032">
    <property type="entry name" value="GroES-like_sf"/>
</dbReference>
<keyword evidence="1" id="KW-0521">NADP</keyword>
<feature type="domain" description="Enoyl reductase (ER)" evidence="3">
    <location>
        <begin position="12"/>
        <end position="322"/>
    </location>
</feature>
<dbReference type="InterPro" id="IPR036291">
    <property type="entry name" value="NAD(P)-bd_dom_sf"/>
</dbReference>
<dbReference type="GO" id="GO:0070402">
    <property type="term" value="F:NADPH binding"/>
    <property type="evidence" value="ECO:0007669"/>
    <property type="project" value="TreeGrafter"/>
</dbReference>
<evidence type="ECO:0000256" key="2">
    <source>
        <dbReference type="ARBA" id="ARBA00023002"/>
    </source>
</evidence>
<dbReference type="PANTHER" id="PTHR48106">
    <property type="entry name" value="QUINONE OXIDOREDUCTASE PIG3-RELATED"/>
    <property type="match status" value="1"/>
</dbReference>
<dbReference type="AlphaFoldDB" id="A0A9X2VZM1"/>
<name>A0A9X2VZM1_9SPHN</name>
<dbReference type="SUPFAM" id="SSF50129">
    <property type="entry name" value="GroES-like"/>
    <property type="match status" value="1"/>
</dbReference>
<organism evidence="4 5">
    <name type="scientific">Tsuneonella litorea</name>
    <dbReference type="NCBI Taxonomy" id="2976475"/>
    <lineage>
        <taxon>Bacteria</taxon>
        <taxon>Pseudomonadati</taxon>
        <taxon>Pseudomonadota</taxon>
        <taxon>Alphaproteobacteria</taxon>
        <taxon>Sphingomonadales</taxon>
        <taxon>Erythrobacteraceae</taxon>
        <taxon>Tsuneonella</taxon>
    </lineage>
</organism>
<dbReference type="InterPro" id="IPR020843">
    <property type="entry name" value="ER"/>
</dbReference>
<evidence type="ECO:0000313" key="5">
    <source>
        <dbReference type="Proteomes" id="UP001142648"/>
    </source>
</evidence>
<evidence type="ECO:0000259" key="3">
    <source>
        <dbReference type="SMART" id="SM00829"/>
    </source>
</evidence>
<dbReference type="InterPro" id="IPR013149">
    <property type="entry name" value="ADH-like_C"/>
</dbReference>
<dbReference type="Gene3D" id="3.40.50.720">
    <property type="entry name" value="NAD(P)-binding Rossmann-like Domain"/>
    <property type="match status" value="1"/>
</dbReference>
<reference evidence="4" key="1">
    <citation type="submission" date="2022-09" db="EMBL/GenBank/DDBJ databases">
        <title>The genome sequence of Tsuneonella sp. YG55.</title>
        <authorList>
            <person name="Liu Y."/>
        </authorList>
    </citation>
    <scope>NUCLEOTIDE SEQUENCE</scope>
    <source>
        <strain evidence="4">YG55</strain>
    </source>
</reference>
<dbReference type="FunFam" id="3.40.50.720:FF:000053">
    <property type="entry name" value="Quinone oxidoreductase 1"/>
    <property type="match status" value="1"/>
</dbReference>
<dbReference type="EMBL" id="JAOAMV010000002">
    <property type="protein sequence ID" value="MCT2558297.1"/>
    <property type="molecule type" value="Genomic_DNA"/>
</dbReference>